<protein>
    <submittedName>
        <fullName evidence="1">YD repeat / insecticidal toxin protein</fullName>
    </submittedName>
</protein>
<dbReference type="EMBL" id="LR590482">
    <property type="protein sequence ID" value="VTQ94998.1"/>
    <property type="molecule type" value="Genomic_DNA"/>
</dbReference>
<name>A0AAX3I3E4_9PSED</name>
<dbReference type="InterPro" id="IPR050708">
    <property type="entry name" value="T6SS_VgrG/RHS"/>
</dbReference>
<sequence>MSASIHRNTPILKATDPRGLAVRTVEYHRQSVTQTPQARVTRQVFGANGFLSSQWDPRQCARGAGGAASQSNILSLSGEAVRTESADAGWRLILRGEAGQPLHTWDSRQAHQEQRYDRLLRPVAVFEQTANEPRPRCVERLAYGAAEVAGNRCGRLIRHADPAGVVLMDEYGIGGNVIKQTRRFRMDTSAVDWPSSDDNQAEQLETKAHTTTWRYDALGALLEQIDARGNRRHWRYGRQGWLQEVALTLREGTRQVLMNQRVYNASGLVESERLGNEVTKVAKYAAEDNRLLQLTVYRKGEAAQPLQDLVYEYDPVGNILSLSDQAQPTQWHSNARIDAVSRYRYDSLYQLTQASGRENAAGSSGQAAPGRVAFGATDDGLWRNYTQHYTYDEHGNLTRLRHVASSGAGYTRDMSVAVGSNRALSVTDGAAQHWATMFDANGNQQALGGGQQLGWNVRNQLTHATQVRRDQGDPDVESYLYDGQGQRAAKIRSQRVAGKPHRQLTCYLPGLHLHVQPGKRLNVLEIDTGGGRVTVLQWEHGRPSDMSAEQLQFSILDHLSSSLLELDEHAQLLSQEHYYPYGMTAWWATNDTQRANYKVRRYAGKERDATGLYYYGYRYYAPWLQRWISPDPQGDVDGLNLYVMALGNPLRFRDADGGQTLFGEQFQPGRGDILFGLANTVRIYRSFWSKLTARGDIMAAYVGIDEIGPATAALVESVSAHVRYGLGRISEARYRQTISEQGVQVARQFYGAVVAKYSGCTSTTANREFAKKFVSDLASGDYSFERTLEDYIDVDLIDFQHKLVSRISKSSLKTLTAPESMRHVHFALDDLDLNLVIDKSQSSATGSELRWLYRHRQQLAGRVTFYRRQQRVDAPWESNSSAWRSYKPASTRASRRAVR</sequence>
<dbReference type="NCBIfam" id="TIGR01643">
    <property type="entry name" value="YD_repeat_2x"/>
    <property type="match status" value="1"/>
</dbReference>
<organism evidence="1 2">
    <name type="scientific">Pseudomonas synxantha</name>
    <dbReference type="NCBI Taxonomy" id="47883"/>
    <lineage>
        <taxon>Bacteria</taxon>
        <taxon>Pseudomonadati</taxon>
        <taxon>Pseudomonadota</taxon>
        <taxon>Gammaproteobacteria</taxon>
        <taxon>Pseudomonadales</taxon>
        <taxon>Pseudomonadaceae</taxon>
        <taxon>Pseudomonas</taxon>
    </lineage>
</organism>
<gene>
    <name evidence="1" type="primary">wapA_1</name>
    <name evidence="1" type="ORF">NCTC10696_01572</name>
</gene>
<dbReference type="RefSeq" id="WP_082636734.1">
    <property type="nucleotide sequence ID" value="NZ_CBCSGQ010000032.1"/>
</dbReference>
<reference evidence="1 2" key="1">
    <citation type="submission" date="2019-05" db="EMBL/GenBank/DDBJ databases">
        <authorList>
            <consortium name="Pathogen Informatics"/>
        </authorList>
    </citation>
    <scope>NUCLEOTIDE SEQUENCE [LARGE SCALE GENOMIC DNA]</scope>
    <source>
        <strain evidence="1 2">NCTC10696</strain>
    </source>
</reference>
<evidence type="ECO:0000313" key="2">
    <source>
        <dbReference type="Proteomes" id="UP000306562"/>
    </source>
</evidence>
<evidence type="ECO:0000313" key="1">
    <source>
        <dbReference type="EMBL" id="VTQ94998.1"/>
    </source>
</evidence>
<dbReference type="Proteomes" id="UP000306562">
    <property type="component" value="Chromosome"/>
</dbReference>
<proteinExistence type="predicted"/>
<dbReference type="InterPro" id="IPR031325">
    <property type="entry name" value="RHS_repeat"/>
</dbReference>
<dbReference type="GeneID" id="61831888"/>
<dbReference type="PANTHER" id="PTHR32305">
    <property type="match status" value="1"/>
</dbReference>
<dbReference type="AlphaFoldDB" id="A0AAX3I3E4"/>
<accession>A0AAX3I3E4</accession>
<dbReference type="PANTHER" id="PTHR32305:SF15">
    <property type="entry name" value="PROTEIN RHSA-RELATED"/>
    <property type="match status" value="1"/>
</dbReference>
<dbReference type="Pfam" id="PF05593">
    <property type="entry name" value="RHS_repeat"/>
    <property type="match status" value="1"/>
</dbReference>
<dbReference type="InterPro" id="IPR006530">
    <property type="entry name" value="YD"/>
</dbReference>
<dbReference type="Gene3D" id="2.180.10.10">
    <property type="entry name" value="RHS repeat-associated core"/>
    <property type="match status" value="1"/>
</dbReference>
<dbReference type="NCBIfam" id="TIGR03696">
    <property type="entry name" value="Rhs_assc_core"/>
    <property type="match status" value="1"/>
</dbReference>
<dbReference type="InterPro" id="IPR022385">
    <property type="entry name" value="Rhs_assc_core"/>
</dbReference>